<organism evidence="4 5">
    <name type="scientific">Pinctada imbricata</name>
    <name type="common">Atlantic pearl-oyster</name>
    <name type="synonym">Pinctada martensii</name>
    <dbReference type="NCBI Taxonomy" id="66713"/>
    <lineage>
        <taxon>Eukaryota</taxon>
        <taxon>Metazoa</taxon>
        <taxon>Spiralia</taxon>
        <taxon>Lophotrochozoa</taxon>
        <taxon>Mollusca</taxon>
        <taxon>Bivalvia</taxon>
        <taxon>Autobranchia</taxon>
        <taxon>Pteriomorphia</taxon>
        <taxon>Pterioida</taxon>
        <taxon>Pterioidea</taxon>
        <taxon>Pteriidae</taxon>
        <taxon>Pinctada</taxon>
    </lineage>
</organism>
<protein>
    <recommendedName>
        <fullName evidence="3">AMP-binding enzyme C-terminal domain-containing protein</fullName>
    </recommendedName>
</protein>
<dbReference type="Proteomes" id="UP001186944">
    <property type="component" value="Unassembled WGS sequence"/>
</dbReference>
<proteinExistence type="inferred from homology"/>
<dbReference type="AlphaFoldDB" id="A0AA88YNM7"/>
<evidence type="ECO:0000313" key="5">
    <source>
        <dbReference type="Proteomes" id="UP001186944"/>
    </source>
</evidence>
<evidence type="ECO:0000256" key="1">
    <source>
        <dbReference type="ARBA" id="ARBA00006432"/>
    </source>
</evidence>
<dbReference type="Gene3D" id="3.30.300.30">
    <property type="match status" value="1"/>
</dbReference>
<accession>A0AA88YNM7</accession>
<name>A0AA88YNM7_PINIB</name>
<dbReference type="SUPFAM" id="SSF56801">
    <property type="entry name" value="Acetyl-CoA synthetase-like"/>
    <property type="match status" value="1"/>
</dbReference>
<sequence length="154" mass="18004">MKPRQRWLWQDSGWFKTDDSARIEKNGNLIVDGRLSDTRVKIGTRLVSVSSMECKLKRHPAIADVVVFSYQDASHYHCVCCAIVRKPEHELSQPNLDEYMLDNEHHTESNILQKLELPRSYVFLDVFPRTYNGKIDRRKVAEICKERLLSNSNK</sequence>
<comment type="caution">
    <text evidence="4">The sequence shown here is derived from an EMBL/GenBank/DDBJ whole genome shotgun (WGS) entry which is preliminary data.</text>
</comment>
<dbReference type="PANTHER" id="PTHR43201:SF5">
    <property type="entry name" value="MEDIUM-CHAIN ACYL-COA LIGASE ACSF2, MITOCHONDRIAL"/>
    <property type="match status" value="1"/>
</dbReference>
<evidence type="ECO:0000259" key="3">
    <source>
        <dbReference type="Pfam" id="PF13193"/>
    </source>
</evidence>
<dbReference type="Pfam" id="PF13193">
    <property type="entry name" value="AMP-binding_C"/>
    <property type="match status" value="1"/>
</dbReference>
<dbReference type="EMBL" id="VSWD01000001">
    <property type="protein sequence ID" value="KAK3109007.1"/>
    <property type="molecule type" value="Genomic_DNA"/>
</dbReference>
<dbReference type="PANTHER" id="PTHR43201">
    <property type="entry name" value="ACYL-COA SYNTHETASE"/>
    <property type="match status" value="1"/>
</dbReference>
<keyword evidence="2" id="KW-0436">Ligase</keyword>
<reference evidence="4" key="1">
    <citation type="submission" date="2019-08" db="EMBL/GenBank/DDBJ databases">
        <title>The improved chromosome-level genome for the pearl oyster Pinctada fucata martensii using PacBio sequencing and Hi-C.</title>
        <authorList>
            <person name="Zheng Z."/>
        </authorList>
    </citation>
    <scope>NUCLEOTIDE SEQUENCE</scope>
    <source>
        <strain evidence="4">ZZ-2019</strain>
        <tissue evidence="4">Adductor muscle</tissue>
    </source>
</reference>
<evidence type="ECO:0000313" key="4">
    <source>
        <dbReference type="EMBL" id="KAK3109007.1"/>
    </source>
</evidence>
<feature type="domain" description="AMP-binding enzyme C-terminal" evidence="3">
    <location>
        <begin position="52"/>
        <end position="134"/>
    </location>
</feature>
<dbReference type="InterPro" id="IPR025110">
    <property type="entry name" value="AMP-bd_C"/>
</dbReference>
<dbReference type="GO" id="GO:0006631">
    <property type="term" value="P:fatty acid metabolic process"/>
    <property type="evidence" value="ECO:0007669"/>
    <property type="project" value="TreeGrafter"/>
</dbReference>
<dbReference type="GO" id="GO:0031956">
    <property type="term" value="F:medium-chain fatty acid-CoA ligase activity"/>
    <property type="evidence" value="ECO:0007669"/>
    <property type="project" value="TreeGrafter"/>
</dbReference>
<comment type="similarity">
    <text evidence="1">Belongs to the ATP-dependent AMP-binding enzyme family.</text>
</comment>
<gene>
    <name evidence="4" type="ORF">FSP39_020943</name>
</gene>
<evidence type="ECO:0000256" key="2">
    <source>
        <dbReference type="ARBA" id="ARBA00022598"/>
    </source>
</evidence>
<dbReference type="InterPro" id="IPR045851">
    <property type="entry name" value="AMP-bd_C_sf"/>
</dbReference>
<keyword evidence="5" id="KW-1185">Reference proteome</keyword>